<reference evidence="1" key="1">
    <citation type="journal article" date="2021" name="PeerJ">
        <title>Extensive microbial diversity within the chicken gut microbiome revealed by metagenomics and culture.</title>
        <authorList>
            <person name="Gilroy R."/>
            <person name="Ravi A."/>
            <person name="Getino M."/>
            <person name="Pursley I."/>
            <person name="Horton D.L."/>
            <person name="Alikhan N.F."/>
            <person name="Baker D."/>
            <person name="Gharbi K."/>
            <person name="Hall N."/>
            <person name="Watson M."/>
            <person name="Adriaenssens E.M."/>
            <person name="Foster-Nyarko E."/>
            <person name="Jarju S."/>
            <person name="Secka A."/>
            <person name="Antonio M."/>
            <person name="Oren A."/>
            <person name="Chaudhuri R.R."/>
            <person name="La Ragione R."/>
            <person name="Hildebrand F."/>
            <person name="Pallen M.J."/>
        </authorList>
    </citation>
    <scope>NUCLEOTIDE SEQUENCE</scope>
    <source>
        <strain evidence="1">F6-6636</strain>
    </source>
</reference>
<gene>
    <name evidence="1" type="ORF">H9901_00970</name>
</gene>
<comment type="caution">
    <text evidence="1">The sequence shown here is derived from an EMBL/GenBank/DDBJ whole genome shotgun (WGS) entry which is preliminary data.</text>
</comment>
<protein>
    <submittedName>
        <fullName evidence="1">Uncharacterized protein</fullName>
    </submittedName>
</protein>
<reference evidence="1" key="2">
    <citation type="submission" date="2021-04" db="EMBL/GenBank/DDBJ databases">
        <authorList>
            <person name="Gilroy R."/>
        </authorList>
    </citation>
    <scope>NUCLEOTIDE SEQUENCE</scope>
    <source>
        <strain evidence="1">F6-6636</strain>
    </source>
</reference>
<dbReference type="AlphaFoldDB" id="A0A948TJ70"/>
<organism evidence="1 2">
    <name type="scientific">Candidatus Paralactobacillus gallistercoris</name>
    <dbReference type="NCBI Taxonomy" id="2838724"/>
    <lineage>
        <taxon>Bacteria</taxon>
        <taxon>Bacillati</taxon>
        <taxon>Bacillota</taxon>
        <taxon>Bacilli</taxon>
        <taxon>Lactobacillales</taxon>
        <taxon>Lactobacillaceae</taxon>
        <taxon>Lactobacillus</taxon>
    </lineage>
</organism>
<sequence>MRNIQINYHIRQREIDQRIDVIVTTANNILTSNDDVNVKVKQTRELRDFIAKEINIIMIKKYAPILEYNQALRHYLFSYLRYLQFHGKITVHNYRDNLDKFSQAKKIYLRNIKQR</sequence>
<proteinExistence type="predicted"/>
<evidence type="ECO:0000313" key="2">
    <source>
        <dbReference type="Proteomes" id="UP000777303"/>
    </source>
</evidence>
<evidence type="ECO:0000313" key="1">
    <source>
        <dbReference type="EMBL" id="MBU3851272.1"/>
    </source>
</evidence>
<name>A0A948TJ70_9LACO</name>
<dbReference type="Proteomes" id="UP000777303">
    <property type="component" value="Unassembled WGS sequence"/>
</dbReference>
<dbReference type="EMBL" id="JAHLFS010000015">
    <property type="protein sequence ID" value="MBU3851272.1"/>
    <property type="molecule type" value="Genomic_DNA"/>
</dbReference>
<accession>A0A948TJ70</accession>